<dbReference type="Pfam" id="PF10200">
    <property type="entry name" value="Ndufs5"/>
    <property type="match status" value="1"/>
</dbReference>
<dbReference type="Proteomes" id="UP001515480">
    <property type="component" value="Unassembled WGS sequence"/>
</dbReference>
<evidence type="ECO:0000256" key="8">
    <source>
        <dbReference type="ARBA" id="ARBA00022660"/>
    </source>
</evidence>
<comment type="subunit">
    <text evidence="5">Mammalian complex I is composed of 45 different subunits. This is a component of the iron-sulfur (IP) fragment of the enzyme.</text>
</comment>
<evidence type="ECO:0000256" key="2">
    <source>
        <dbReference type="ARBA" id="ARBA00004569"/>
    </source>
</evidence>
<evidence type="ECO:0000256" key="7">
    <source>
        <dbReference type="ARBA" id="ARBA00022448"/>
    </source>
</evidence>
<sequence>MASGYGSFTPMGRCFPLFREFSNCAGTSLDREACRDYYDDYIECLHHKKENTYLNEITKTRLKKIKDGEEVPPTIPEQVQKGAYKIPFTNFKE</sequence>
<dbReference type="PANTHER" id="PTHR15224">
    <property type="entry name" value="NADH DEHYDROGENASE [UBIQUINONE] IRON-SULFUR PROTEIN 5"/>
    <property type="match status" value="1"/>
</dbReference>
<keyword evidence="11" id="KW-0496">Mitochondrion</keyword>
<evidence type="ECO:0000256" key="13">
    <source>
        <dbReference type="ARBA" id="ARBA00023157"/>
    </source>
</evidence>
<reference evidence="17 18" key="1">
    <citation type="journal article" date="2024" name="Science">
        <title>Giant polyketide synthase enzymes in the biosynthesis of giant marine polyether toxins.</title>
        <authorList>
            <person name="Fallon T.R."/>
            <person name="Shende V.V."/>
            <person name="Wierzbicki I.H."/>
            <person name="Pendleton A.L."/>
            <person name="Watervoot N.F."/>
            <person name="Auber R.P."/>
            <person name="Gonzalez D.J."/>
            <person name="Wisecaver J.H."/>
            <person name="Moore B.S."/>
        </authorList>
    </citation>
    <scope>NUCLEOTIDE SEQUENCE [LARGE SCALE GENOMIC DNA]</scope>
    <source>
        <strain evidence="17 18">12B1</strain>
    </source>
</reference>
<dbReference type="AlphaFoldDB" id="A0AB34IPF5"/>
<evidence type="ECO:0000256" key="10">
    <source>
        <dbReference type="ARBA" id="ARBA00022982"/>
    </source>
</evidence>
<dbReference type="GO" id="GO:0005743">
    <property type="term" value="C:mitochondrial inner membrane"/>
    <property type="evidence" value="ECO:0007669"/>
    <property type="project" value="UniProtKB-SubCell"/>
</dbReference>
<comment type="subcellular location">
    <subcellularLocation>
        <location evidence="3">Mitochondrion inner membrane</location>
        <topology evidence="3">Peripheral membrane protein</topology>
    </subcellularLocation>
    <subcellularLocation>
        <location evidence="2">Mitochondrion intermembrane space</location>
    </subcellularLocation>
</comment>
<evidence type="ECO:0000256" key="1">
    <source>
        <dbReference type="ARBA" id="ARBA00003195"/>
    </source>
</evidence>
<evidence type="ECO:0000256" key="15">
    <source>
        <dbReference type="ARBA" id="ARBA00032739"/>
    </source>
</evidence>
<dbReference type="EMBL" id="JBGBPQ010000022">
    <property type="protein sequence ID" value="KAL1503342.1"/>
    <property type="molecule type" value="Genomic_DNA"/>
</dbReference>
<dbReference type="GO" id="GO:0032981">
    <property type="term" value="P:mitochondrial respiratory chain complex I assembly"/>
    <property type="evidence" value="ECO:0007669"/>
    <property type="project" value="TreeGrafter"/>
</dbReference>
<comment type="caution">
    <text evidence="17">The sequence shown here is derived from an EMBL/GenBank/DDBJ whole genome shotgun (WGS) entry which is preliminary data.</text>
</comment>
<evidence type="ECO:0000313" key="17">
    <source>
        <dbReference type="EMBL" id="KAL1503342.1"/>
    </source>
</evidence>
<accession>A0AB34IPF5</accession>
<organism evidence="17 18">
    <name type="scientific">Prymnesium parvum</name>
    <name type="common">Toxic golden alga</name>
    <dbReference type="NCBI Taxonomy" id="97485"/>
    <lineage>
        <taxon>Eukaryota</taxon>
        <taxon>Haptista</taxon>
        <taxon>Haptophyta</taxon>
        <taxon>Prymnesiophyceae</taxon>
        <taxon>Prymnesiales</taxon>
        <taxon>Prymnesiaceae</taxon>
        <taxon>Prymnesium</taxon>
    </lineage>
</organism>
<dbReference type="GO" id="GO:0005758">
    <property type="term" value="C:mitochondrial intermembrane space"/>
    <property type="evidence" value="ECO:0007669"/>
    <property type="project" value="UniProtKB-SubCell"/>
</dbReference>
<evidence type="ECO:0000256" key="5">
    <source>
        <dbReference type="ARBA" id="ARBA00011261"/>
    </source>
</evidence>
<protein>
    <recommendedName>
        <fullName evidence="6">NADH dehydrogenase [ubiquinone] iron-sulfur protein 5</fullName>
    </recommendedName>
    <alternativeName>
        <fullName evidence="14">Complex I-15 kDa</fullName>
    </alternativeName>
    <alternativeName>
        <fullName evidence="15">NADH-ubiquinone oxidoreductase 15 kDa subunit</fullName>
    </alternativeName>
</protein>
<evidence type="ECO:0000256" key="6">
    <source>
        <dbReference type="ARBA" id="ARBA00013482"/>
    </source>
</evidence>
<evidence type="ECO:0000256" key="11">
    <source>
        <dbReference type="ARBA" id="ARBA00023128"/>
    </source>
</evidence>
<dbReference type="InterPro" id="IPR019342">
    <property type="entry name" value="NADH_UbQ_OxRdtase_FeS-su5"/>
</dbReference>
<gene>
    <name evidence="17" type="ORF">AB1Y20_011394</name>
</gene>
<proteinExistence type="inferred from homology"/>
<dbReference type="PANTHER" id="PTHR15224:SF1">
    <property type="entry name" value="NADH DEHYDROGENASE [UBIQUINONE] IRON-SULFUR PROTEIN 5"/>
    <property type="match status" value="1"/>
</dbReference>
<feature type="disulfide bond" evidence="16">
    <location>
        <begin position="24"/>
        <end position="34"/>
    </location>
</feature>
<evidence type="ECO:0000256" key="4">
    <source>
        <dbReference type="ARBA" id="ARBA00007372"/>
    </source>
</evidence>
<keyword evidence="10" id="KW-0249">Electron transport</keyword>
<evidence type="ECO:0000256" key="14">
    <source>
        <dbReference type="ARBA" id="ARBA00031222"/>
    </source>
</evidence>
<keyword evidence="7" id="KW-0813">Transport</keyword>
<evidence type="ECO:0000256" key="16">
    <source>
        <dbReference type="PIRSR" id="PIRSR619342-50"/>
    </source>
</evidence>
<evidence type="ECO:0000256" key="9">
    <source>
        <dbReference type="ARBA" id="ARBA00022792"/>
    </source>
</evidence>
<evidence type="ECO:0000313" key="18">
    <source>
        <dbReference type="Proteomes" id="UP001515480"/>
    </source>
</evidence>
<keyword evidence="9" id="KW-0999">Mitochondrion inner membrane</keyword>
<comment type="similarity">
    <text evidence="4">Belongs to the complex I NDUFS5 subunit family.</text>
</comment>
<feature type="disulfide bond" evidence="16">
    <location>
        <begin position="14"/>
        <end position="44"/>
    </location>
</feature>
<evidence type="ECO:0000256" key="3">
    <source>
        <dbReference type="ARBA" id="ARBA00004637"/>
    </source>
</evidence>
<keyword evidence="18" id="KW-1185">Reference proteome</keyword>
<keyword evidence="12" id="KW-0472">Membrane</keyword>
<keyword evidence="13 16" id="KW-1015">Disulfide bond</keyword>
<comment type="function">
    <text evidence="1">Accessory subunit of the mitochondrial membrane respiratory chain NADH dehydrogenase (Complex I), that is believed not to be involved in catalysis. Complex I functions in the transfer of electrons from NADH to the respiratory chain. The immediate electron acceptor for the enzyme is believed to be ubiquinone.</text>
</comment>
<name>A0AB34IPF5_PRYPA</name>
<dbReference type="CDD" id="cd24141">
    <property type="entry name" value="NDUFS5-like"/>
    <property type="match status" value="1"/>
</dbReference>
<evidence type="ECO:0000256" key="12">
    <source>
        <dbReference type="ARBA" id="ARBA00023136"/>
    </source>
</evidence>
<keyword evidence="8" id="KW-0679">Respiratory chain</keyword>